<proteinExistence type="predicted"/>
<evidence type="ECO:0000313" key="1">
    <source>
        <dbReference type="EMBL" id="GAA3989891.1"/>
    </source>
</evidence>
<protein>
    <submittedName>
        <fullName evidence="1">Uncharacterized protein</fullName>
    </submittedName>
</protein>
<keyword evidence="2" id="KW-1185">Reference proteome</keyword>
<dbReference type="Proteomes" id="UP001501747">
    <property type="component" value="Unassembled WGS sequence"/>
</dbReference>
<accession>A0ABP7QYA4</accession>
<sequence length="82" mass="8471">MREPLGDLGLAVGGTAVDAGPSRVVDRHVGVDRFVAHPAPPAVALGNVIEKTHPGKLACPAAALPSAVGMRATPARRRRCWT</sequence>
<organism evidence="1 2">
    <name type="scientific">Allokutzneria multivorans</name>
    <dbReference type="NCBI Taxonomy" id="1142134"/>
    <lineage>
        <taxon>Bacteria</taxon>
        <taxon>Bacillati</taxon>
        <taxon>Actinomycetota</taxon>
        <taxon>Actinomycetes</taxon>
        <taxon>Pseudonocardiales</taxon>
        <taxon>Pseudonocardiaceae</taxon>
        <taxon>Allokutzneria</taxon>
    </lineage>
</organism>
<dbReference type="EMBL" id="BAABAL010000004">
    <property type="protein sequence ID" value="GAA3989891.1"/>
    <property type="molecule type" value="Genomic_DNA"/>
</dbReference>
<comment type="caution">
    <text evidence="1">The sequence shown here is derived from an EMBL/GenBank/DDBJ whole genome shotgun (WGS) entry which is preliminary data.</text>
</comment>
<name>A0ABP7QYA4_9PSEU</name>
<evidence type="ECO:0000313" key="2">
    <source>
        <dbReference type="Proteomes" id="UP001501747"/>
    </source>
</evidence>
<reference evidence="2" key="1">
    <citation type="journal article" date="2019" name="Int. J. Syst. Evol. Microbiol.">
        <title>The Global Catalogue of Microorganisms (GCM) 10K type strain sequencing project: providing services to taxonomists for standard genome sequencing and annotation.</title>
        <authorList>
            <consortium name="The Broad Institute Genomics Platform"/>
            <consortium name="The Broad Institute Genome Sequencing Center for Infectious Disease"/>
            <person name="Wu L."/>
            <person name="Ma J."/>
        </authorList>
    </citation>
    <scope>NUCLEOTIDE SEQUENCE [LARGE SCALE GENOMIC DNA]</scope>
    <source>
        <strain evidence="2">JCM 17342</strain>
    </source>
</reference>
<gene>
    <name evidence="1" type="ORF">GCM10022247_05640</name>
</gene>